<organism evidence="1 2">
    <name type="scientific">Macrosiphum euphorbiae</name>
    <name type="common">potato aphid</name>
    <dbReference type="NCBI Taxonomy" id="13131"/>
    <lineage>
        <taxon>Eukaryota</taxon>
        <taxon>Metazoa</taxon>
        <taxon>Ecdysozoa</taxon>
        <taxon>Arthropoda</taxon>
        <taxon>Hexapoda</taxon>
        <taxon>Insecta</taxon>
        <taxon>Pterygota</taxon>
        <taxon>Neoptera</taxon>
        <taxon>Paraneoptera</taxon>
        <taxon>Hemiptera</taxon>
        <taxon>Sternorrhyncha</taxon>
        <taxon>Aphidomorpha</taxon>
        <taxon>Aphidoidea</taxon>
        <taxon>Aphididae</taxon>
        <taxon>Macrosiphini</taxon>
        <taxon>Macrosiphum</taxon>
    </lineage>
</organism>
<evidence type="ECO:0000313" key="2">
    <source>
        <dbReference type="Proteomes" id="UP001160148"/>
    </source>
</evidence>
<dbReference type="PANTHER" id="PTHR46113:SF1">
    <property type="entry name" value="PEPTIDASE M17 LEUCYL AMINOPEPTIDASE N-TERMINAL DOMAIN-CONTAINING PROTEIN"/>
    <property type="match status" value="1"/>
</dbReference>
<reference evidence="1 2" key="1">
    <citation type="submission" date="2023-01" db="EMBL/GenBank/DDBJ databases">
        <authorList>
            <person name="Whitehead M."/>
        </authorList>
    </citation>
    <scope>NUCLEOTIDE SEQUENCE [LARGE SCALE GENOMIC DNA]</scope>
</reference>
<name>A0AAV0WI63_9HEMI</name>
<dbReference type="Proteomes" id="UP001160148">
    <property type="component" value="Unassembled WGS sequence"/>
</dbReference>
<keyword evidence="2" id="KW-1185">Reference proteome</keyword>
<evidence type="ECO:0000313" key="1">
    <source>
        <dbReference type="EMBL" id="CAI6355463.1"/>
    </source>
</evidence>
<comment type="caution">
    <text evidence="1">The sequence shown here is derived from an EMBL/GenBank/DDBJ whole genome shotgun (WGS) entry which is preliminary data.</text>
</comment>
<protein>
    <submittedName>
        <fullName evidence="1">Uncharacterized protein</fullName>
    </submittedName>
</protein>
<dbReference type="AlphaFoldDB" id="A0AAV0WI63"/>
<gene>
    <name evidence="1" type="ORF">MEUPH1_LOCUS11312</name>
</gene>
<dbReference type="EMBL" id="CARXXK010000002">
    <property type="protein sequence ID" value="CAI6355463.1"/>
    <property type="molecule type" value="Genomic_DNA"/>
</dbReference>
<dbReference type="PANTHER" id="PTHR46113">
    <property type="entry name" value="SNAC DOMAIN-CONTAINING PROTEIN"/>
    <property type="match status" value="1"/>
</dbReference>
<proteinExistence type="predicted"/>
<sequence>MAERILNVSHFIQKDLLIDLINSKSIGMFKRFQISTQFLTIDPANWNNHEDYIIRKNIINSLKVVNDTAERGVKLIEEYNKKFTKNEEQKQHVLQTVQDYRKKYPQSDRQPLKKPF</sequence>
<accession>A0AAV0WI63</accession>